<protein>
    <submittedName>
        <fullName evidence="7">Glucose-methanol-choline oxidoreductase</fullName>
    </submittedName>
</protein>
<dbReference type="OrthoDB" id="9787779at2"/>
<dbReference type="InterPro" id="IPR051473">
    <property type="entry name" value="P2Ox-like"/>
</dbReference>
<dbReference type="PANTHER" id="PTHR42784">
    <property type="entry name" value="PYRANOSE 2-OXIDASE"/>
    <property type="match status" value="1"/>
</dbReference>
<evidence type="ECO:0000256" key="5">
    <source>
        <dbReference type="ARBA" id="ARBA00023002"/>
    </source>
</evidence>
<dbReference type="PANTHER" id="PTHR42784:SF1">
    <property type="entry name" value="PYRANOSE 2-OXIDASE"/>
    <property type="match status" value="1"/>
</dbReference>
<dbReference type="Proteomes" id="UP000054683">
    <property type="component" value="Unassembled WGS sequence"/>
</dbReference>
<dbReference type="EMBL" id="FCOK02000016">
    <property type="protein sequence ID" value="SAL32938.1"/>
    <property type="molecule type" value="Genomic_DNA"/>
</dbReference>
<evidence type="ECO:0000313" key="7">
    <source>
        <dbReference type="EMBL" id="SAL32938.1"/>
    </source>
</evidence>
<dbReference type="AlphaFoldDB" id="A0A158GLD8"/>
<comment type="cofactor">
    <cofactor evidence="1">
        <name>FAD</name>
        <dbReference type="ChEBI" id="CHEBI:57692"/>
    </cofactor>
</comment>
<evidence type="ECO:0000259" key="6">
    <source>
        <dbReference type="Pfam" id="PF00732"/>
    </source>
</evidence>
<comment type="similarity">
    <text evidence="2">Belongs to the GMC oxidoreductase family.</text>
</comment>
<evidence type="ECO:0000313" key="8">
    <source>
        <dbReference type="Proteomes" id="UP000054683"/>
    </source>
</evidence>
<dbReference type="Pfam" id="PF00732">
    <property type="entry name" value="GMC_oxred_N"/>
    <property type="match status" value="1"/>
</dbReference>
<evidence type="ECO:0000256" key="3">
    <source>
        <dbReference type="ARBA" id="ARBA00022630"/>
    </source>
</evidence>
<gene>
    <name evidence="7" type="ORF">AWB69_02907</name>
</gene>
<proteinExistence type="inferred from homology"/>
<feature type="domain" description="Glucose-methanol-choline oxidoreductase N-terminal" evidence="6">
    <location>
        <begin position="124"/>
        <end position="236"/>
    </location>
</feature>
<evidence type="ECO:0000256" key="4">
    <source>
        <dbReference type="ARBA" id="ARBA00022827"/>
    </source>
</evidence>
<dbReference type="GO" id="GO:0016614">
    <property type="term" value="F:oxidoreductase activity, acting on CH-OH group of donors"/>
    <property type="evidence" value="ECO:0007669"/>
    <property type="project" value="InterPro"/>
</dbReference>
<keyword evidence="5" id="KW-0560">Oxidoreductase</keyword>
<dbReference type="InterPro" id="IPR000172">
    <property type="entry name" value="GMC_OxRdtase_N"/>
</dbReference>
<dbReference type="InterPro" id="IPR036188">
    <property type="entry name" value="FAD/NAD-bd_sf"/>
</dbReference>
<sequence>MSAKAGQREFDVIVIGSGTCGGTIAKELALRNKRVLILERGANPPLKETLGAIVSIADRVILGDRGLSTVRALTTGGSTSLYFAVVNYPQLDTFRTLGIDLAGDLAAIRNELPIGPLPDSLLNPQGCALSDSARALGYDWHKFDMLVDASRCTAGYAYDAKWKAKSSVQDALANGAVLMNGATVSRILVDGERAVGVEYKLRKSPFGAELRKAYAKKIVLAAGELATPKILRDTGVEGIGARGFYCNPGYAIYGLVPGLKGTDGFVGSAGCQLDAGIELSDANIVRALHRPMMVGGMKLKHLFAFPETIGIGVKVKDGLGGQMRPNGRLHKTFDQHDRAKLDRGRQAAVKILEKAGAKDIVDFGVTAAGRVGGLVRIQEHVDSTLETQFRGLHVCDGSVLPDDMRGTPTVSLVCLAKYLSRHLLSAL</sequence>
<dbReference type="RefSeq" id="WP_062085618.1">
    <property type="nucleotide sequence ID" value="NZ_FCOK02000016.1"/>
</dbReference>
<evidence type="ECO:0000256" key="1">
    <source>
        <dbReference type="ARBA" id="ARBA00001974"/>
    </source>
</evidence>
<dbReference type="Gene3D" id="3.50.50.60">
    <property type="entry name" value="FAD/NAD(P)-binding domain"/>
    <property type="match status" value="1"/>
</dbReference>
<reference evidence="7 8" key="1">
    <citation type="submission" date="2016-01" db="EMBL/GenBank/DDBJ databases">
        <authorList>
            <person name="Oliw E.H."/>
        </authorList>
    </citation>
    <scope>NUCLEOTIDE SEQUENCE [LARGE SCALE GENOMIC DNA]</scope>
    <source>
        <strain evidence="7">LMG 27134</strain>
    </source>
</reference>
<organism evidence="7 8">
    <name type="scientific">Caballeronia udeis</name>
    <dbReference type="NCBI Taxonomy" id="1232866"/>
    <lineage>
        <taxon>Bacteria</taxon>
        <taxon>Pseudomonadati</taxon>
        <taxon>Pseudomonadota</taxon>
        <taxon>Betaproteobacteria</taxon>
        <taxon>Burkholderiales</taxon>
        <taxon>Burkholderiaceae</taxon>
        <taxon>Caballeronia</taxon>
    </lineage>
</organism>
<dbReference type="SUPFAM" id="SSF51905">
    <property type="entry name" value="FAD/NAD(P)-binding domain"/>
    <property type="match status" value="1"/>
</dbReference>
<accession>A0A158GLD8</accession>
<keyword evidence="4" id="KW-0274">FAD</keyword>
<evidence type="ECO:0000256" key="2">
    <source>
        <dbReference type="ARBA" id="ARBA00010790"/>
    </source>
</evidence>
<keyword evidence="3" id="KW-0285">Flavoprotein</keyword>
<dbReference type="GO" id="GO:0050660">
    <property type="term" value="F:flavin adenine dinucleotide binding"/>
    <property type="evidence" value="ECO:0007669"/>
    <property type="project" value="InterPro"/>
</dbReference>
<name>A0A158GLD8_9BURK</name>